<protein>
    <submittedName>
        <fullName evidence="2">Uncharacterized protein</fullName>
    </submittedName>
</protein>
<gene>
    <name evidence="2" type="ORF">NDU88_003444</name>
</gene>
<proteinExistence type="predicted"/>
<feature type="region of interest" description="Disordered" evidence="1">
    <location>
        <begin position="59"/>
        <end position="91"/>
    </location>
</feature>
<evidence type="ECO:0000313" key="3">
    <source>
        <dbReference type="Proteomes" id="UP001066276"/>
    </source>
</evidence>
<organism evidence="2 3">
    <name type="scientific">Pleurodeles waltl</name>
    <name type="common">Iberian ribbed newt</name>
    <dbReference type="NCBI Taxonomy" id="8319"/>
    <lineage>
        <taxon>Eukaryota</taxon>
        <taxon>Metazoa</taxon>
        <taxon>Chordata</taxon>
        <taxon>Craniata</taxon>
        <taxon>Vertebrata</taxon>
        <taxon>Euteleostomi</taxon>
        <taxon>Amphibia</taxon>
        <taxon>Batrachia</taxon>
        <taxon>Caudata</taxon>
        <taxon>Salamandroidea</taxon>
        <taxon>Salamandridae</taxon>
        <taxon>Pleurodelinae</taxon>
        <taxon>Pleurodeles</taxon>
    </lineage>
</organism>
<feature type="compositionally biased region" description="Basic and acidic residues" evidence="1">
    <location>
        <begin position="59"/>
        <end position="69"/>
    </location>
</feature>
<dbReference type="EMBL" id="JANPWB010000015">
    <property type="protein sequence ID" value="KAJ1090311.1"/>
    <property type="molecule type" value="Genomic_DNA"/>
</dbReference>
<sequence length="122" mass="13171">MVFRSSGSCVSWWAGASAAAYPDPITLILERALVEPGDPDATVTRPHVLQASESVAAKNKKDMSLRDLMTKPAEGPRGGKEDDCSLDADEPESPVLHSFLEALFTTQQEDLQADKMVLPSDL</sequence>
<evidence type="ECO:0000313" key="2">
    <source>
        <dbReference type="EMBL" id="KAJ1090311.1"/>
    </source>
</evidence>
<dbReference type="AlphaFoldDB" id="A0AAV7LFU9"/>
<dbReference type="Proteomes" id="UP001066276">
    <property type="component" value="Chromosome 11"/>
</dbReference>
<accession>A0AAV7LFU9</accession>
<comment type="caution">
    <text evidence="2">The sequence shown here is derived from an EMBL/GenBank/DDBJ whole genome shotgun (WGS) entry which is preliminary data.</text>
</comment>
<keyword evidence="3" id="KW-1185">Reference proteome</keyword>
<name>A0AAV7LFU9_PLEWA</name>
<evidence type="ECO:0000256" key="1">
    <source>
        <dbReference type="SAM" id="MobiDB-lite"/>
    </source>
</evidence>
<reference evidence="2" key="1">
    <citation type="journal article" date="2022" name="bioRxiv">
        <title>Sequencing and chromosome-scale assembly of the giantPleurodeles waltlgenome.</title>
        <authorList>
            <person name="Brown T."/>
            <person name="Elewa A."/>
            <person name="Iarovenko S."/>
            <person name="Subramanian E."/>
            <person name="Araus A.J."/>
            <person name="Petzold A."/>
            <person name="Susuki M."/>
            <person name="Suzuki K.-i.T."/>
            <person name="Hayashi T."/>
            <person name="Toyoda A."/>
            <person name="Oliveira C."/>
            <person name="Osipova E."/>
            <person name="Leigh N.D."/>
            <person name="Simon A."/>
            <person name="Yun M.H."/>
        </authorList>
    </citation>
    <scope>NUCLEOTIDE SEQUENCE</scope>
    <source>
        <strain evidence="2">20211129_DDA</strain>
        <tissue evidence="2">Liver</tissue>
    </source>
</reference>